<feature type="transmembrane region" description="Helical" evidence="1">
    <location>
        <begin position="29"/>
        <end position="47"/>
    </location>
</feature>
<evidence type="ECO:0000313" key="3">
    <source>
        <dbReference type="Proteomes" id="UP000092932"/>
    </source>
</evidence>
<dbReference type="InterPro" id="IPR025324">
    <property type="entry name" value="DUF4230"/>
</dbReference>
<keyword evidence="3" id="KW-1185">Reference proteome</keyword>
<dbReference type="KEGG" id="ado:A6F68_00966"/>
<dbReference type="RefSeq" id="WP_084001669.1">
    <property type="nucleotide sequence ID" value="NZ_CP016591.1"/>
</dbReference>
<dbReference type="EMBL" id="CP016591">
    <property type="protein sequence ID" value="ANY19491.1"/>
    <property type="molecule type" value="Genomic_DNA"/>
</dbReference>
<sequence>MDRTVDATRTDLDPRTPVVDERPLTRVQATPWLLVILLLAAVAWLGWRAFFYQEEGDPVGSAMLAFEKQNSLNVFSSRFEVVAESEDTRGVLGIDLLKSRQATIIPADVTYRLDLANMDRDAFDWDAGSETLSVVLPPLRISRPNLDEARARVFTEGNWVTANAQRDLSKNNSLQAERKAAVFAKNPEVLALARQAAKDAIRQNLAIPLQVAGYGDVKVNVRFEGEKPGQ</sequence>
<gene>
    <name evidence="2" type="ORF">A6F68_00966</name>
</gene>
<evidence type="ECO:0000256" key="1">
    <source>
        <dbReference type="SAM" id="Phobius"/>
    </source>
</evidence>
<dbReference type="STRING" id="692370.A6F68_00966"/>
<proteinExistence type="predicted"/>
<keyword evidence="1" id="KW-0812">Transmembrane</keyword>
<dbReference type="PATRIC" id="fig|692370.5.peg.981"/>
<reference evidence="2 3" key="1">
    <citation type="submission" date="2016-07" db="EMBL/GenBank/DDBJ databases">
        <title>Complete genome sequence of Altererythrobacter dongtanensis KCTC 22672, a type strain with esterase isolated from tidal flat.</title>
        <authorList>
            <person name="Cheng H."/>
            <person name="Wu Y.-H."/>
            <person name="Zhou P."/>
            <person name="Huo Y.-Y."/>
            <person name="Wang C.-S."/>
            <person name="Xu X.-W."/>
        </authorList>
    </citation>
    <scope>NUCLEOTIDE SEQUENCE [LARGE SCALE GENOMIC DNA]</scope>
    <source>
        <strain evidence="2 3">KCTC 22672</strain>
    </source>
</reference>
<evidence type="ECO:0008006" key="4">
    <source>
        <dbReference type="Google" id="ProtNLM"/>
    </source>
</evidence>
<evidence type="ECO:0000313" key="2">
    <source>
        <dbReference type="EMBL" id="ANY19491.1"/>
    </source>
</evidence>
<dbReference type="Proteomes" id="UP000092932">
    <property type="component" value="Chromosome"/>
</dbReference>
<accession>A0A1B2ABL0</accession>
<keyword evidence="1" id="KW-1133">Transmembrane helix</keyword>
<protein>
    <recommendedName>
        <fullName evidence="4">DUF4230 domain-containing protein</fullName>
    </recommendedName>
</protein>
<keyword evidence="1" id="KW-0472">Membrane</keyword>
<dbReference type="Pfam" id="PF14014">
    <property type="entry name" value="DUF4230"/>
    <property type="match status" value="1"/>
</dbReference>
<organism evidence="2 3">
    <name type="scientific">Tsuneonella dongtanensis</name>
    <dbReference type="NCBI Taxonomy" id="692370"/>
    <lineage>
        <taxon>Bacteria</taxon>
        <taxon>Pseudomonadati</taxon>
        <taxon>Pseudomonadota</taxon>
        <taxon>Alphaproteobacteria</taxon>
        <taxon>Sphingomonadales</taxon>
        <taxon>Erythrobacteraceae</taxon>
        <taxon>Tsuneonella</taxon>
    </lineage>
</organism>
<dbReference type="OrthoDB" id="7558887at2"/>
<dbReference type="AlphaFoldDB" id="A0A1B2ABL0"/>
<name>A0A1B2ABL0_9SPHN</name>